<dbReference type="InterPro" id="IPR007324">
    <property type="entry name" value="Sugar-bd_dom_put"/>
</dbReference>
<dbReference type="PATRIC" id="fig|301148.3.peg.2583"/>
<protein>
    <submittedName>
        <fullName evidence="7">Uncharacterized protein</fullName>
    </submittedName>
</protein>
<dbReference type="GO" id="GO:0030246">
    <property type="term" value="F:carbohydrate binding"/>
    <property type="evidence" value="ECO:0007669"/>
    <property type="project" value="InterPro"/>
</dbReference>
<reference evidence="7 8" key="1">
    <citation type="submission" date="2016-01" db="EMBL/GenBank/DDBJ databases">
        <title>Draft Genome Sequences of Seven Thermophilic Sporeformers Isolated from Foods.</title>
        <authorList>
            <person name="Berendsen E.M."/>
            <person name="Wells-Bennik M.H."/>
            <person name="Krawcyk A.O."/>
            <person name="De Jong A."/>
            <person name="Holsappel S."/>
            <person name="Eijlander R.T."/>
            <person name="Kuipers O.P."/>
        </authorList>
    </citation>
    <scope>NUCLEOTIDE SEQUENCE [LARGE SCALE GENOMIC DNA]</scope>
    <source>
        <strain evidence="7 8">B4135</strain>
    </source>
</reference>
<dbReference type="Pfam" id="PF21715">
    <property type="entry name" value="CggR_N"/>
    <property type="match status" value="1"/>
</dbReference>
<dbReference type="PANTHER" id="PTHR34294">
    <property type="entry name" value="TRANSCRIPTIONAL REGULATOR-RELATED"/>
    <property type="match status" value="1"/>
</dbReference>
<evidence type="ECO:0000256" key="1">
    <source>
        <dbReference type="ARBA" id="ARBA00010466"/>
    </source>
</evidence>
<keyword evidence="4" id="KW-0804">Transcription</keyword>
<dbReference type="InterPro" id="IPR036390">
    <property type="entry name" value="WH_DNA-bd_sf"/>
</dbReference>
<dbReference type="AlphaFoldDB" id="A0A150L6Y3"/>
<dbReference type="Gene3D" id="1.10.10.10">
    <property type="entry name" value="Winged helix-like DNA-binding domain superfamily/Winged helix DNA-binding domain"/>
    <property type="match status" value="1"/>
</dbReference>
<evidence type="ECO:0000259" key="5">
    <source>
        <dbReference type="Pfam" id="PF04198"/>
    </source>
</evidence>
<comment type="caution">
    <text evidence="7">The sequence shown here is derived from an EMBL/GenBank/DDBJ whole genome shotgun (WGS) entry which is preliminary data.</text>
</comment>
<dbReference type="InterPro" id="IPR037171">
    <property type="entry name" value="NagB/RpiA_transferase-like"/>
</dbReference>
<evidence type="ECO:0000259" key="6">
    <source>
        <dbReference type="Pfam" id="PF21715"/>
    </source>
</evidence>
<dbReference type="InterPro" id="IPR048715">
    <property type="entry name" value="CggR_N"/>
</dbReference>
<sequence>MESLIQIQKRLVPDLLETLEKRYQILHTISLMQPVGRRSLSARMGMTERVLRGEIDFLKEQKLIDVKSSGMTLSHEGKIILFKLEEFMREVTGVLELETKLKSQLNIKDVVVISGDSDTSPWVKFELGRACVKRIKSCLADRNVIAVMGGTTMAAVAEAFTPDFHDKEIVFVPARGGLGEDVKNQANTIVSKMAEKSGGKHRVLYVPEQVSQEIYESVIEEPSIKEVLTMIQSANIVIHGIGEAKAMAERRRTEAEIMEKITRGKAVGEAFGYYFNEEGKIVHKVQTIGLQLRDLNAIPHIFAVAGGKSKAKAIKAYMKIAPPNTVLITDEAVAKRLLKG</sequence>
<proteinExistence type="inferred from homology"/>
<dbReference type="SUPFAM" id="SSF100950">
    <property type="entry name" value="NagB/RpiA/CoA transferase-like"/>
    <property type="match status" value="1"/>
</dbReference>
<dbReference type="STRING" id="301148.B4135_4201"/>
<dbReference type="SUPFAM" id="SSF46785">
    <property type="entry name" value="Winged helix' DNA-binding domain"/>
    <property type="match status" value="1"/>
</dbReference>
<evidence type="ECO:0000313" key="8">
    <source>
        <dbReference type="Proteomes" id="UP000075683"/>
    </source>
</evidence>
<dbReference type="Pfam" id="PF04198">
    <property type="entry name" value="Sugar-bind"/>
    <property type="match status" value="1"/>
</dbReference>
<feature type="domain" description="CggR N-terminal DNA binding" evidence="6">
    <location>
        <begin position="19"/>
        <end position="88"/>
    </location>
</feature>
<feature type="domain" description="Sugar-binding" evidence="5">
    <location>
        <begin position="90"/>
        <end position="339"/>
    </location>
</feature>
<dbReference type="InterPro" id="IPR036388">
    <property type="entry name" value="WH-like_DNA-bd_sf"/>
</dbReference>
<comment type="similarity">
    <text evidence="1">Belongs to the SorC transcriptional regulatory family.</text>
</comment>
<gene>
    <name evidence="7" type="ORF">B4135_4201</name>
</gene>
<evidence type="ECO:0000313" key="7">
    <source>
        <dbReference type="EMBL" id="KYD08044.1"/>
    </source>
</evidence>
<dbReference type="PANTHER" id="PTHR34294:SF5">
    <property type="entry name" value="CENTRAL GLYCOLYTIC GENES REGULATOR"/>
    <property type="match status" value="1"/>
</dbReference>
<evidence type="ECO:0000256" key="2">
    <source>
        <dbReference type="ARBA" id="ARBA00023015"/>
    </source>
</evidence>
<dbReference type="Proteomes" id="UP000075683">
    <property type="component" value="Unassembled WGS sequence"/>
</dbReference>
<dbReference type="OrthoDB" id="9793820at2"/>
<dbReference type="EMBL" id="LQYT01000143">
    <property type="protein sequence ID" value="KYD08044.1"/>
    <property type="molecule type" value="Genomic_DNA"/>
</dbReference>
<evidence type="ECO:0000256" key="3">
    <source>
        <dbReference type="ARBA" id="ARBA00023125"/>
    </source>
</evidence>
<dbReference type="Gene3D" id="3.40.50.1360">
    <property type="match status" value="1"/>
</dbReference>
<accession>A0A150L6Y3</accession>
<organism evidence="7 8">
    <name type="scientific">Caldibacillus debilis</name>
    <dbReference type="NCBI Taxonomy" id="301148"/>
    <lineage>
        <taxon>Bacteria</taxon>
        <taxon>Bacillati</taxon>
        <taxon>Bacillota</taxon>
        <taxon>Bacilli</taxon>
        <taxon>Bacillales</taxon>
        <taxon>Bacillaceae</taxon>
        <taxon>Caldibacillus</taxon>
    </lineage>
</organism>
<dbReference type="RefSeq" id="WP_061570304.1">
    <property type="nucleotide sequence ID" value="NZ_LQYT01000143.1"/>
</dbReference>
<keyword evidence="2" id="KW-0805">Transcription regulation</keyword>
<dbReference type="GO" id="GO:0003677">
    <property type="term" value="F:DNA binding"/>
    <property type="evidence" value="ECO:0007669"/>
    <property type="project" value="UniProtKB-KW"/>
</dbReference>
<name>A0A150L6Y3_9BACI</name>
<keyword evidence="3" id="KW-0238">DNA-binding</keyword>
<dbReference type="InterPro" id="IPR051054">
    <property type="entry name" value="SorC_transcr_regulators"/>
</dbReference>
<evidence type="ECO:0000256" key="4">
    <source>
        <dbReference type="ARBA" id="ARBA00023163"/>
    </source>
</evidence>